<gene>
    <name evidence="1" type="ORF">SUBVAR_06860</name>
</gene>
<dbReference type="HOGENOM" id="CLU_2977568_0_0_9"/>
<reference evidence="1" key="1">
    <citation type="submission" date="2009-12" db="EMBL/GenBank/DDBJ databases">
        <authorList>
            <person name="Weinstock G."/>
            <person name="Sodergren E."/>
            <person name="Clifton S."/>
            <person name="Fulton L."/>
            <person name="Fulton B."/>
            <person name="Courtney L."/>
            <person name="Fronick C."/>
            <person name="Harrison M."/>
            <person name="Strong C."/>
            <person name="Farmer C."/>
            <person name="Delahaunty K."/>
            <person name="Markovic C."/>
            <person name="Hall O."/>
            <person name="Minx P."/>
            <person name="Tomlinson C."/>
            <person name="Mitreva M."/>
            <person name="Nelson J."/>
            <person name="Hou S."/>
            <person name="Wollam A."/>
            <person name="Pepin K.H."/>
            <person name="Johnson M."/>
            <person name="Bhonagiri V."/>
            <person name="Nash W.E."/>
            <person name="Warren W."/>
            <person name="Chinwalla A."/>
            <person name="Mardis E.R."/>
            <person name="Wilson R.K."/>
        </authorList>
    </citation>
    <scope>NUCLEOTIDE SEQUENCE [LARGE SCALE GENOMIC DNA]</scope>
    <source>
        <strain evidence="1">DSM 15176</strain>
    </source>
</reference>
<protein>
    <submittedName>
        <fullName evidence="1">Uncharacterized protein</fullName>
    </submittedName>
</protein>
<evidence type="ECO:0000313" key="1">
    <source>
        <dbReference type="EMBL" id="EFB74880.1"/>
    </source>
</evidence>
<dbReference type="EMBL" id="ACBY02000054">
    <property type="protein sequence ID" value="EFB74880.1"/>
    <property type="molecule type" value="Genomic_DNA"/>
</dbReference>
<evidence type="ECO:0000313" key="2">
    <source>
        <dbReference type="Proteomes" id="UP000003438"/>
    </source>
</evidence>
<organism evidence="1 2">
    <name type="scientific">Subdoligranulum variabile DSM 15176</name>
    <dbReference type="NCBI Taxonomy" id="411471"/>
    <lineage>
        <taxon>Bacteria</taxon>
        <taxon>Bacillati</taxon>
        <taxon>Bacillota</taxon>
        <taxon>Clostridia</taxon>
        <taxon>Eubacteriales</taxon>
        <taxon>Oscillospiraceae</taxon>
        <taxon>Subdoligranulum</taxon>
    </lineage>
</organism>
<dbReference type="Proteomes" id="UP000003438">
    <property type="component" value="Unassembled WGS sequence"/>
</dbReference>
<comment type="caution">
    <text evidence="1">The sequence shown here is derived from an EMBL/GenBank/DDBJ whole genome shotgun (WGS) entry which is preliminary data.</text>
</comment>
<dbReference type="AlphaFoldDB" id="D1PR33"/>
<proteinExistence type="predicted"/>
<keyword evidence="2" id="KW-1185">Reference proteome</keyword>
<sequence length="58" mass="6145">MWCRMCLVGKGGGPRLPCSVRLSYHLRAAKAVLQTTEFPVQKIFAGGSAAGSEHPCGL</sequence>
<name>D1PR33_9FIRM</name>
<accession>D1PR33</accession>